<accession>A0A1I5SY09</accession>
<dbReference type="InterPro" id="IPR024529">
    <property type="entry name" value="ECF_trnsprt_substrate-spec"/>
</dbReference>
<organism evidence="11 12">
    <name type="scientific">Halolactibacillus halophilus</name>
    <dbReference type="NCBI Taxonomy" id="306540"/>
    <lineage>
        <taxon>Bacteria</taxon>
        <taxon>Bacillati</taxon>
        <taxon>Bacillota</taxon>
        <taxon>Bacilli</taxon>
        <taxon>Bacillales</taxon>
        <taxon>Bacillaceae</taxon>
        <taxon>Halolactibacillus</taxon>
    </lineage>
</organism>
<dbReference type="Proteomes" id="UP000242243">
    <property type="component" value="Unassembled WGS sequence"/>
</dbReference>
<dbReference type="EMBL" id="BJWI01000060">
    <property type="protein sequence ID" value="GEM02795.1"/>
    <property type="molecule type" value="Genomic_DNA"/>
</dbReference>
<keyword evidence="5 9" id="KW-0812">Transmembrane</keyword>
<protein>
    <recommendedName>
        <fullName evidence="8">Riboflavin transporter</fullName>
    </recommendedName>
</protein>
<dbReference type="AlphaFoldDB" id="A0A1I5SY09"/>
<dbReference type="GO" id="GO:0005886">
    <property type="term" value="C:plasma membrane"/>
    <property type="evidence" value="ECO:0007669"/>
    <property type="project" value="UniProtKB-SubCell"/>
</dbReference>
<proteinExistence type="inferred from homology"/>
<keyword evidence="6 9" id="KW-1133">Transmembrane helix</keyword>
<name>A0A1I5SY09_9BACI</name>
<evidence type="ECO:0000256" key="1">
    <source>
        <dbReference type="ARBA" id="ARBA00004651"/>
    </source>
</evidence>
<dbReference type="OrthoDB" id="9809216at2"/>
<keyword evidence="4 8" id="KW-1003">Cell membrane</keyword>
<evidence type="ECO:0000313" key="11">
    <source>
        <dbReference type="EMBL" id="SFP75541.1"/>
    </source>
</evidence>
<evidence type="ECO:0000256" key="7">
    <source>
        <dbReference type="ARBA" id="ARBA00023136"/>
    </source>
</evidence>
<dbReference type="PANTHER" id="PTHR38438:SF1">
    <property type="entry name" value="RIBOFLAVIN TRANSPORTER RIBU"/>
    <property type="match status" value="1"/>
</dbReference>
<comment type="subcellular location">
    <subcellularLocation>
        <location evidence="1">Cell membrane</location>
        <topology evidence="1">Multi-pass membrane protein</topology>
    </subcellularLocation>
</comment>
<feature type="transmembrane region" description="Helical" evidence="9">
    <location>
        <begin position="46"/>
        <end position="66"/>
    </location>
</feature>
<evidence type="ECO:0000256" key="3">
    <source>
        <dbReference type="ARBA" id="ARBA00022448"/>
    </source>
</evidence>
<evidence type="ECO:0000313" key="13">
    <source>
        <dbReference type="Proteomes" id="UP000321547"/>
    </source>
</evidence>
<dbReference type="EMBL" id="FOXC01000054">
    <property type="protein sequence ID" value="SFP75541.1"/>
    <property type="molecule type" value="Genomic_DNA"/>
</dbReference>
<evidence type="ECO:0000256" key="6">
    <source>
        <dbReference type="ARBA" id="ARBA00022989"/>
    </source>
</evidence>
<dbReference type="InterPro" id="IPR025720">
    <property type="entry name" value="RibU"/>
</dbReference>
<evidence type="ECO:0000256" key="5">
    <source>
        <dbReference type="ARBA" id="ARBA00022692"/>
    </source>
</evidence>
<feature type="transmembrane region" description="Helical" evidence="9">
    <location>
        <begin position="152"/>
        <end position="179"/>
    </location>
</feature>
<evidence type="ECO:0000256" key="4">
    <source>
        <dbReference type="ARBA" id="ARBA00022475"/>
    </source>
</evidence>
<keyword evidence="3 8" id="KW-0813">Transport</keyword>
<dbReference type="PIRSF" id="PIRSF037778">
    <property type="entry name" value="UCP037778_transp_RibU"/>
    <property type="match status" value="1"/>
</dbReference>
<evidence type="ECO:0000313" key="10">
    <source>
        <dbReference type="EMBL" id="GEM02795.1"/>
    </source>
</evidence>
<comment type="function">
    <text evidence="8">Probably a riboflavin-binding protein that interacts with the energy-coupling factor (ECF) ABC-transporter complex.</text>
</comment>
<evidence type="ECO:0000256" key="8">
    <source>
        <dbReference type="PIRNR" id="PIRNR037778"/>
    </source>
</evidence>
<keyword evidence="13" id="KW-1185">Reference proteome</keyword>
<dbReference type="Proteomes" id="UP000321547">
    <property type="component" value="Unassembled WGS sequence"/>
</dbReference>
<evidence type="ECO:0000256" key="2">
    <source>
        <dbReference type="ARBA" id="ARBA00005540"/>
    </source>
</evidence>
<feature type="transmembrane region" description="Helical" evidence="9">
    <location>
        <begin position="113"/>
        <end position="132"/>
    </location>
</feature>
<dbReference type="STRING" id="306540.SAMN05421839_15410"/>
<evidence type="ECO:0000256" key="9">
    <source>
        <dbReference type="SAM" id="Phobius"/>
    </source>
</evidence>
<gene>
    <name evidence="10" type="primary">fmnP</name>
    <name evidence="10" type="ORF">HHA03_23270</name>
    <name evidence="11" type="ORF">SAMN05421839_15410</name>
</gene>
<dbReference type="Gene3D" id="1.10.1760.20">
    <property type="match status" value="1"/>
</dbReference>
<dbReference type="Pfam" id="PF12822">
    <property type="entry name" value="ECF_trnsprt"/>
    <property type="match status" value="1"/>
</dbReference>
<sequence>MKKGQTSQLTKLIILSLFGTVSMVLLFLNFPLPFLPPYLKVDFGEVPTLLAALIFSPMAGVVVQVIKNLLYLALSGAADPVGVLANFIAGVTFVVPIAMIYHKYKGKKSLISGLVVGTVVMTLAMGILNYYVLLPIYSAFMGFEQLTPSVLLGTIFAGVVPFNLIKGVIVSILFVPLFVKLKPWIAQKQTQVKLSA</sequence>
<evidence type="ECO:0000313" key="12">
    <source>
        <dbReference type="Proteomes" id="UP000242243"/>
    </source>
</evidence>
<comment type="similarity">
    <text evidence="2 8">Belongs to the prokaryotic riboflavin transporter (P-RFT) (TC 2.A.87) family.</text>
</comment>
<keyword evidence="7 8" id="KW-0472">Membrane</keyword>
<reference evidence="11 12" key="1">
    <citation type="submission" date="2016-10" db="EMBL/GenBank/DDBJ databases">
        <authorList>
            <person name="de Groot N.N."/>
        </authorList>
    </citation>
    <scope>NUCLEOTIDE SEQUENCE [LARGE SCALE GENOMIC DNA]</scope>
    <source>
        <strain evidence="11 12">DSM 17073</strain>
    </source>
</reference>
<dbReference type="GO" id="GO:0032217">
    <property type="term" value="F:riboflavin transmembrane transporter activity"/>
    <property type="evidence" value="ECO:0007669"/>
    <property type="project" value="UniProtKB-UniRule"/>
</dbReference>
<dbReference type="RefSeq" id="WP_089833879.1">
    <property type="nucleotide sequence ID" value="NZ_BJWI01000060.1"/>
</dbReference>
<dbReference type="PANTHER" id="PTHR38438">
    <property type="entry name" value="RIBOFLAVIN TRANSPORTER RIBU"/>
    <property type="match status" value="1"/>
</dbReference>
<feature type="transmembrane region" description="Helical" evidence="9">
    <location>
        <begin position="12"/>
        <end position="34"/>
    </location>
</feature>
<feature type="transmembrane region" description="Helical" evidence="9">
    <location>
        <begin position="81"/>
        <end position="101"/>
    </location>
</feature>
<reference evidence="10 13" key="2">
    <citation type="submission" date="2019-07" db="EMBL/GenBank/DDBJ databases">
        <title>Whole genome shotgun sequence of Halolactibacillus halophilus NBRC 100868.</title>
        <authorList>
            <person name="Hosoyama A."/>
            <person name="Uohara A."/>
            <person name="Ohji S."/>
            <person name="Ichikawa N."/>
        </authorList>
    </citation>
    <scope>NUCLEOTIDE SEQUENCE [LARGE SCALE GENOMIC DNA]</scope>
    <source>
        <strain evidence="10 13">NBRC 100868</strain>
    </source>
</reference>